<evidence type="ECO:0000259" key="5">
    <source>
        <dbReference type="Pfam" id="PF04539"/>
    </source>
</evidence>
<feature type="domain" description="RNA polymerase sigma-70 region 3" evidence="5">
    <location>
        <begin position="134"/>
        <end position="202"/>
    </location>
</feature>
<feature type="domain" description="RNA polymerase sigma-70 region 2" evidence="6">
    <location>
        <begin position="55"/>
        <end position="120"/>
    </location>
</feature>
<evidence type="ECO:0000256" key="4">
    <source>
        <dbReference type="ARBA" id="ARBA00023163"/>
    </source>
</evidence>
<evidence type="ECO:0000256" key="1">
    <source>
        <dbReference type="ARBA" id="ARBA00023015"/>
    </source>
</evidence>
<evidence type="ECO:0000259" key="6">
    <source>
        <dbReference type="Pfam" id="PF04542"/>
    </source>
</evidence>
<dbReference type="NCBIfam" id="TIGR02937">
    <property type="entry name" value="sigma70-ECF"/>
    <property type="match status" value="1"/>
</dbReference>
<feature type="domain" description="RNA polymerase sigma-70 region 4" evidence="7">
    <location>
        <begin position="222"/>
        <end position="274"/>
    </location>
</feature>
<evidence type="ECO:0000256" key="2">
    <source>
        <dbReference type="ARBA" id="ARBA00023082"/>
    </source>
</evidence>
<keyword evidence="1" id="KW-0805">Transcription regulation</keyword>
<comment type="caution">
    <text evidence="8">The sequence shown here is derived from an EMBL/GenBank/DDBJ whole genome shotgun (WGS) entry which is preliminary data.</text>
</comment>
<dbReference type="GO" id="GO:0006352">
    <property type="term" value="P:DNA-templated transcription initiation"/>
    <property type="evidence" value="ECO:0007669"/>
    <property type="project" value="InterPro"/>
</dbReference>
<dbReference type="InterPro" id="IPR014284">
    <property type="entry name" value="RNA_pol_sigma-70_dom"/>
</dbReference>
<dbReference type="Pfam" id="PF04539">
    <property type="entry name" value="Sigma70_r3"/>
    <property type="match status" value="1"/>
</dbReference>
<dbReference type="InterPro" id="IPR000943">
    <property type="entry name" value="RNA_pol_sigma70"/>
</dbReference>
<sequence>MRALKLDTAITRRDEDSLNRYLVEVARIELIAPEEETELFLKIRQGDEQALERIVRGNLRFVISCAKKYQRMGLPLNDLVNEGNIGLIKAARLFDPTRGFKFISYAVWWIRQSILAGLAEQVRMIRLPMNQVSNIMKVRAISLKLEQDLEREPTVEELAGLSGIEIDDLAFQFAFDKPLSSLDAPALDGENLTLSGSLPDYSFPETDALLMTESDNFLAKSLLGSLPHRDRKIVMEIYGFGEALPLSMDEISQRNNISHERIRQIWRRAISGLRARSGAVETRLILKRK</sequence>
<dbReference type="InterPro" id="IPR036388">
    <property type="entry name" value="WH-like_DNA-bd_sf"/>
</dbReference>
<dbReference type="PANTHER" id="PTHR30603">
    <property type="entry name" value="RNA POLYMERASE SIGMA FACTOR RPO"/>
    <property type="match status" value="1"/>
</dbReference>
<dbReference type="Proteomes" id="UP000252081">
    <property type="component" value="Unassembled WGS sequence"/>
</dbReference>
<dbReference type="AlphaFoldDB" id="A0A366L3Y3"/>
<dbReference type="PRINTS" id="PR00046">
    <property type="entry name" value="SIGMA70FCT"/>
</dbReference>
<dbReference type="InterPro" id="IPR007630">
    <property type="entry name" value="RNA_pol_sigma70_r4"/>
</dbReference>
<keyword evidence="3" id="KW-0238">DNA-binding</keyword>
<dbReference type="Gene3D" id="1.10.10.10">
    <property type="entry name" value="Winged helix-like DNA-binding domain superfamily/Winged helix DNA-binding domain"/>
    <property type="match status" value="2"/>
</dbReference>
<dbReference type="OrthoDB" id="9809557at2"/>
<dbReference type="InterPro" id="IPR013324">
    <property type="entry name" value="RNA_pol_sigma_r3/r4-like"/>
</dbReference>
<evidence type="ECO:0000259" key="7">
    <source>
        <dbReference type="Pfam" id="PF04545"/>
    </source>
</evidence>
<reference evidence="8 9" key="1">
    <citation type="submission" date="2018-07" db="EMBL/GenBank/DDBJ databases">
        <title>A draft genome of a endophytic bacteria, a new species of Pedobacter.</title>
        <authorList>
            <person name="Zhang Z.D."/>
            <person name="Chen Z.J."/>
        </authorList>
    </citation>
    <scope>NUCLEOTIDE SEQUENCE [LARGE SCALE GENOMIC DNA]</scope>
    <source>
        <strain evidence="8 9">RS10</strain>
    </source>
</reference>
<keyword evidence="2" id="KW-0731">Sigma factor</keyword>
<evidence type="ECO:0000256" key="3">
    <source>
        <dbReference type="ARBA" id="ARBA00023125"/>
    </source>
</evidence>
<dbReference type="InterPro" id="IPR007627">
    <property type="entry name" value="RNA_pol_sigma70_r2"/>
</dbReference>
<proteinExistence type="predicted"/>
<dbReference type="InterPro" id="IPR007624">
    <property type="entry name" value="RNA_pol_sigma70_r3"/>
</dbReference>
<dbReference type="InterPro" id="IPR013325">
    <property type="entry name" value="RNA_pol_sigma_r2"/>
</dbReference>
<dbReference type="GO" id="GO:0003677">
    <property type="term" value="F:DNA binding"/>
    <property type="evidence" value="ECO:0007669"/>
    <property type="project" value="UniProtKB-KW"/>
</dbReference>
<keyword evidence="9" id="KW-1185">Reference proteome</keyword>
<evidence type="ECO:0000313" key="9">
    <source>
        <dbReference type="Proteomes" id="UP000252081"/>
    </source>
</evidence>
<name>A0A366L3Y3_9SPHI</name>
<dbReference type="EMBL" id="QNQU01000007">
    <property type="protein sequence ID" value="RBQ07852.1"/>
    <property type="molecule type" value="Genomic_DNA"/>
</dbReference>
<dbReference type="Gene3D" id="1.10.601.10">
    <property type="entry name" value="RNA Polymerase Primary Sigma Factor"/>
    <property type="match status" value="1"/>
</dbReference>
<keyword evidence="4" id="KW-0804">Transcription</keyword>
<dbReference type="Pfam" id="PF04542">
    <property type="entry name" value="Sigma70_r2"/>
    <property type="match status" value="1"/>
</dbReference>
<gene>
    <name evidence="8" type="ORF">DRW42_09615</name>
</gene>
<protein>
    <submittedName>
        <fullName evidence="8">RNA polymerase subunit sigma</fullName>
    </submittedName>
</protein>
<accession>A0A366L3Y3</accession>
<dbReference type="RefSeq" id="WP_113948611.1">
    <property type="nucleotide sequence ID" value="NZ_QNQU01000007.1"/>
</dbReference>
<evidence type="ECO:0000313" key="8">
    <source>
        <dbReference type="EMBL" id="RBQ07852.1"/>
    </source>
</evidence>
<dbReference type="GO" id="GO:0016987">
    <property type="term" value="F:sigma factor activity"/>
    <property type="evidence" value="ECO:0007669"/>
    <property type="project" value="UniProtKB-KW"/>
</dbReference>
<dbReference type="SUPFAM" id="SSF88946">
    <property type="entry name" value="Sigma2 domain of RNA polymerase sigma factors"/>
    <property type="match status" value="1"/>
</dbReference>
<dbReference type="PANTHER" id="PTHR30603:SF47">
    <property type="entry name" value="RNA POLYMERASE SIGMA FACTOR SIGD, CHLOROPLASTIC"/>
    <property type="match status" value="1"/>
</dbReference>
<dbReference type="InterPro" id="IPR050239">
    <property type="entry name" value="Sigma-70_RNA_pol_init_factors"/>
</dbReference>
<organism evidence="8 9">
    <name type="scientific">Pedobacter miscanthi</name>
    <dbReference type="NCBI Taxonomy" id="2259170"/>
    <lineage>
        <taxon>Bacteria</taxon>
        <taxon>Pseudomonadati</taxon>
        <taxon>Bacteroidota</taxon>
        <taxon>Sphingobacteriia</taxon>
        <taxon>Sphingobacteriales</taxon>
        <taxon>Sphingobacteriaceae</taxon>
        <taxon>Pedobacter</taxon>
    </lineage>
</organism>
<dbReference type="SUPFAM" id="SSF88659">
    <property type="entry name" value="Sigma3 and sigma4 domains of RNA polymerase sigma factors"/>
    <property type="match status" value="2"/>
</dbReference>
<dbReference type="Pfam" id="PF04545">
    <property type="entry name" value="Sigma70_r4"/>
    <property type="match status" value="1"/>
</dbReference>